<dbReference type="Gene3D" id="3.40.190.10">
    <property type="entry name" value="Periplasmic binding protein-like II"/>
    <property type="match status" value="2"/>
</dbReference>
<keyword evidence="3" id="KW-0813">Transport</keyword>
<accession>A0A7V3YKN7</accession>
<proteinExistence type="inferred from homology"/>
<evidence type="ECO:0000256" key="4">
    <source>
        <dbReference type="ARBA" id="ARBA00022729"/>
    </source>
</evidence>
<sequence>MRKLGLGMLVVFLLGIILGGVALAEEVTLTITWAAWAPMDTLIALAQDFTAKTGIKVKGDPIPWPQYHDKVFTEFASGKTSFDIVLPDSQWLGEAVVGGHLLDITDWFNEKVNKEEFSDMLIRSYCEYPDGSGRYYGVPALADFFGLVYRKDLFEDPEEKKAFREKYGYDLKVPETWSELKDIAEFFTRPEKNFYGIALWQAPMATAGLVDHFLACFWSFGAELWDPNTKRVKGYLNSEEGKAAARYWVDLYRFHPPGAANYSMDETNTAMQQGLVAIAGTYLAFYPGLVDPELSLYWDKVDFAPTPKEKAWYVQLGGQGMSISAYTPYKKEALMFLEWWLSPETQWKWAQAGMFSCFNSIINDDRYLEFAPVNKVHRVSAPILKDFWEIPEYNEMGTVMAEILNAAILGKYTPEEAMDLIAEKHEEILERAGYYK</sequence>
<evidence type="ECO:0000256" key="1">
    <source>
        <dbReference type="ARBA" id="ARBA00004418"/>
    </source>
</evidence>
<comment type="subcellular location">
    <subcellularLocation>
        <location evidence="1">Periplasm</location>
    </subcellularLocation>
</comment>
<dbReference type="InterPro" id="IPR050490">
    <property type="entry name" value="Bact_solute-bd_prot1"/>
</dbReference>
<evidence type="ECO:0000256" key="3">
    <source>
        <dbReference type="ARBA" id="ARBA00022448"/>
    </source>
</evidence>
<name>A0A7V3YKN7_9BACT</name>
<protein>
    <submittedName>
        <fullName evidence="5">Sugar ABC transporter substrate-binding protein</fullName>
    </submittedName>
</protein>
<comment type="caution">
    <text evidence="5">The sequence shown here is derived from an EMBL/GenBank/DDBJ whole genome shotgun (WGS) entry which is preliminary data.</text>
</comment>
<keyword evidence="4" id="KW-0732">Signal</keyword>
<organism evidence="5">
    <name type="scientific">Candidatus Caldatribacterium californiense</name>
    <dbReference type="NCBI Taxonomy" id="1454726"/>
    <lineage>
        <taxon>Bacteria</taxon>
        <taxon>Pseudomonadati</taxon>
        <taxon>Atribacterota</taxon>
        <taxon>Atribacteria</taxon>
        <taxon>Atribacterales</taxon>
        <taxon>Candidatus Caldatribacteriaceae</taxon>
        <taxon>Candidatus Caldatribacterium</taxon>
    </lineage>
</organism>
<dbReference type="PANTHER" id="PTHR43649">
    <property type="entry name" value="ARABINOSE-BINDING PROTEIN-RELATED"/>
    <property type="match status" value="1"/>
</dbReference>
<gene>
    <name evidence="5" type="ORF">ENU96_01995</name>
</gene>
<dbReference type="Pfam" id="PF01547">
    <property type="entry name" value="SBP_bac_1"/>
    <property type="match status" value="1"/>
</dbReference>
<evidence type="ECO:0000256" key="2">
    <source>
        <dbReference type="ARBA" id="ARBA00008520"/>
    </source>
</evidence>
<comment type="similarity">
    <text evidence="2">Belongs to the bacterial solute-binding protein 1 family.</text>
</comment>
<dbReference type="EMBL" id="DTEN01000079">
    <property type="protein sequence ID" value="HGI74443.1"/>
    <property type="molecule type" value="Genomic_DNA"/>
</dbReference>
<dbReference type="PANTHER" id="PTHR43649:SF34">
    <property type="entry name" value="ABC TRANSPORTER PERIPLASMIC-BINDING PROTEIN YCJN-RELATED"/>
    <property type="match status" value="1"/>
</dbReference>
<reference evidence="5" key="1">
    <citation type="journal article" date="2020" name="mSystems">
        <title>Genome- and Community-Level Interaction Insights into Carbon Utilization and Element Cycling Functions of Hydrothermarchaeota in Hydrothermal Sediment.</title>
        <authorList>
            <person name="Zhou Z."/>
            <person name="Liu Y."/>
            <person name="Xu W."/>
            <person name="Pan J."/>
            <person name="Luo Z.H."/>
            <person name="Li M."/>
        </authorList>
    </citation>
    <scope>NUCLEOTIDE SEQUENCE [LARGE SCALE GENOMIC DNA]</scope>
    <source>
        <strain evidence="5">SpSt-716</strain>
    </source>
</reference>
<dbReference type="CDD" id="cd13585">
    <property type="entry name" value="PBP2_TMBP_like"/>
    <property type="match status" value="1"/>
</dbReference>
<evidence type="ECO:0000313" key="5">
    <source>
        <dbReference type="EMBL" id="HGI74443.1"/>
    </source>
</evidence>
<dbReference type="InterPro" id="IPR006059">
    <property type="entry name" value="SBP"/>
</dbReference>
<dbReference type="SUPFAM" id="SSF53850">
    <property type="entry name" value="Periplasmic binding protein-like II"/>
    <property type="match status" value="1"/>
</dbReference>
<dbReference type="AlphaFoldDB" id="A0A7V3YKN7"/>
<dbReference type="GO" id="GO:0042597">
    <property type="term" value="C:periplasmic space"/>
    <property type="evidence" value="ECO:0007669"/>
    <property type="project" value="UniProtKB-SubCell"/>
</dbReference>